<comment type="catalytic activity">
    <reaction evidence="1 10">
        <text>Eliminative cleavage of (1-&gt;4)-alpha-D-galacturonan to give oligosaccharides with 4-deoxy-alpha-D-galact-4-enuronosyl groups at their non-reducing ends.</text>
        <dbReference type="EC" id="4.2.2.2"/>
    </reaction>
</comment>
<evidence type="ECO:0000256" key="6">
    <source>
        <dbReference type="ARBA" id="ARBA00022525"/>
    </source>
</evidence>
<sequence length="383" mass="39264">MTSITNLLSTLNTWAAQQHSRLSDSAPSKSSKFDTQAQQQSFETLLRDFLEKLLKNLMPQQQNGKNPGDQGTPSSPPSPSPASAAPRSPGPSPSPSPATAGEPRSPSPAPAPAAAPAPAPASAPASSGNAAGTPATAAPSDTSASRGASKPPANMQVGAPTGVEEVNKPIVVKAGETFDGKGKLFNAGSGLDGGGTAETRLPIFILEPGASVKNLQFKGGDGIHLLGDAKLDNVHGLQTGDDFVTVDGKENRTVDAQRAGYTGTIPPGPANVEITNSSFQNSHDKAIQINGDVNLKLQGIYADNIGQLAVTRGGYPITAKVDIADSTIQDLKSHLFRFDDRNSTLNITNTDVDGGKTPVSVMAGNPANVHGADTVRQSTQTVG</sequence>
<accession>A0A1I1VS24</accession>
<evidence type="ECO:0000256" key="9">
    <source>
        <dbReference type="ARBA" id="ARBA00023239"/>
    </source>
</evidence>
<evidence type="ECO:0000256" key="5">
    <source>
        <dbReference type="ARBA" id="ARBA00012272"/>
    </source>
</evidence>
<dbReference type="AlphaFoldDB" id="A0A1I1VS24"/>
<feature type="region of interest" description="Disordered" evidence="11">
    <location>
        <begin position="53"/>
        <end position="162"/>
    </location>
</feature>
<evidence type="ECO:0000256" key="4">
    <source>
        <dbReference type="ARBA" id="ARBA00006463"/>
    </source>
</evidence>
<dbReference type="Pfam" id="PF03211">
    <property type="entry name" value="Pectate_lyase"/>
    <property type="match status" value="1"/>
</dbReference>
<organism evidence="12 13">
    <name type="scientific">Paracidovorax konjaci</name>
    <dbReference type="NCBI Taxonomy" id="32040"/>
    <lineage>
        <taxon>Bacteria</taxon>
        <taxon>Pseudomonadati</taxon>
        <taxon>Pseudomonadota</taxon>
        <taxon>Betaproteobacteria</taxon>
        <taxon>Burkholderiales</taxon>
        <taxon>Comamonadaceae</taxon>
        <taxon>Paracidovorax</taxon>
    </lineage>
</organism>
<comment type="subcellular location">
    <subcellularLocation>
        <location evidence="3 10">Secreted</location>
    </subcellularLocation>
</comment>
<dbReference type="PANTHER" id="PTHR33407:SF9">
    <property type="entry name" value="PECTATE LYASE F-RELATED"/>
    <property type="match status" value="1"/>
</dbReference>
<keyword evidence="7" id="KW-0732">Signal</keyword>
<evidence type="ECO:0000256" key="8">
    <source>
        <dbReference type="ARBA" id="ARBA00022837"/>
    </source>
</evidence>
<reference evidence="13" key="1">
    <citation type="submission" date="2016-10" db="EMBL/GenBank/DDBJ databases">
        <authorList>
            <person name="Varghese N."/>
            <person name="Submissions S."/>
        </authorList>
    </citation>
    <scope>NUCLEOTIDE SEQUENCE [LARGE SCALE GENOMIC DNA]</scope>
    <source>
        <strain evidence="13">DSM 7481</strain>
    </source>
</reference>
<evidence type="ECO:0000313" key="12">
    <source>
        <dbReference type="EMBL" id="SFD84848.1"/>
    </source>
</evidence>
<dbReference type="GO" id="GO:0005576">
    <property type="term" value="C:extracellular region"/>
    <property type="evidence" value="ECO:0007669"/>
    <property type="project" value="UniProtKB-SubCell"/>
</dbReference>
<dbReference type="OrthoDB" id="4298856at2"/>
<dbReference type="InterPro" id="IPR011050">
    <property type="entry name" value="Pectin_lyase_fold/virulence"/>
</dbReference>
<dbReference type="Gene3D" id="2.160.20.10">
    <property type="entry name" value="Single-stranded right-handed beta-helix, Pectin lyase-like"/>
    <property type="match status" value="1"/>
</dbReference>
<keyword evidence="8 10" id="KW-0106">Calcium</keyword>
<evidence type="ECO:0000256" key="10">
    <source>
        <dbReference type="RuleBase" id="RU367009"/>
    </source>
</evidence>
<gene>
    <name evidence="12" type="ORF">SAMN04489710_10749</name>
</gene>
<keyword evidence="9 10" id="KW-0456">Lyase</keyword>
<dbReference type="EC" id="4.2.2.2" evidence="5 10"/>
<keyword evidence="6 10" id="KW-0964">Secreted</keyword>
<dbReference type="Proteomes" id="UP000199517">
    <property type="component" value="Unassembled WGS sequence"/>
</dbReference>
<evidence type="ECO:0000256" key="2">
    <source>
        <dbReference type="ARBA" id="ARBA00001913"/>
    </source>
</evidence>
<comment type="function">
    <text evidence="10">Catalyzes the depolymerization of both polygalacturonate and pectins of methyl esterification degree from 22 to 89%, with an endo mode of action. In contrast to the majority of pectate lyases, displays high activity on highly methylated pectins.</text>
</comment>
<feature type="compositionally biased region" description="Pro residues" evidence="11">
    <location>
        <begin position="105"/>
        <end position="121"/>
    </location>
</feature>
<dbReference type="InterPro" id="IPR004898">
    <property type="entry name" value="Pectate_lyase_PlyH/PlyE-like"/>
</dbReference>
<feature type="region of interest" description="Disordered" evidence="11">
    <location>
        <begin position="17"/>
        <end position="39"/>
    </location>
</feature>
<dbReference type="GO" id="GO:0030570">
    <property type="term" value="F:pectate lyase activity"/>
    <property type="evidence" value="ECO:0007669"/>
    <property type="project" value="UniProtKB-UniRule"/>
</dbReference>
<comment type="cofactor">
    <cofactor evidence="2 10">
        <name>Ca(2+)</name>
        <dbReference type="ChEBI" id="CHEBI:29108"/>
    </cofactor>
</comment>
<dbReference type="InterPro" id="IPR012334">
    <property type="entry name" value="Pectin_lyas_fold"/>
</dbReference>
<evidence type="ECO:0000256" key="1">
    <source>
        <dbReference type="ARBA" id="ARBA00000695"/>
    </source>
</evidence>
<dbReference type="RefSeq" id="WP_092952627.1">
    <property type="nucleotide sequence ID" value="NZ_FOMQ01000007.1"/>
</dbReference>
<evidence type="ECO:0000313" key="13">
    <source>
        <dbReference type="Proteomes" id="UP000199517"/>
    </source>
</evidence>
<proteinExistence type="inferred from homology"/>
<protein>
    <recommendedName>
        <fullName evidence="5 10">Pectate lyase</fullName>
        <ecNumber evidence="5 10">4.2.2.2</ecNumber>
    </recommendedName>
</protein>
<dbReference type="PANTHER" id="PTHR33407">
    <property type="entry name" value="PECTATE LYASE F-RELATED"/>
    <property type="match status" value="1"/>
</dbReference>
<dbReference type="SUPFAM" id="SSF51126">
    <property type="entry name" value="Pectin lyase-like"/>
    <property type="match status" value="1"/>
</dbReference>
<name>A0A1I1VS24_9BURK</name>
<evidence type="ECO:0000256" key="3">
    <source>
        <dbReference type="ARBA" id="ARBA00004613"/>
    </source>
</evidence>
<comment type="similarity">
    <text evidence="4 10">Belongs to the polysaccharide lyase 3 family.</text>
</comment>
<keyword evidence="13" id="KW-1185">Reference proteome</keyword>
<feature type="compositionally biased region" description="Low complexity" evidence="11">
    <location>
        <begin position="122"/>
        <end position="145"/>
    </location>
</feature>
<evidence type="ECO:0000256" key="7">
    <source>
        <dbReference type="ARBA" id="ARBA00022729"/>
    </source>
</evidence>
<evidence type="ECO:0000256" key="11">
    <source>
        <dbReference type="SAM" id="MobiDB-lite"/>
    </source>
</evidence>
<dbReference type="EMBL" id="FOMQ01000007">
    <property type="protein sequence ID" value="SFD84848.1"/>
    <property type="molecule type" value="Genomic_DNA"/>
</dbReference>
<dbReference type="STRING" id="32040.SAMN04489710_10749"/>
<feature type="compositionally biased region" description="Polar residues" evidence="11">
    <location>
        <begin position="58"/>
        <end position="72"/>
    </location>
</feature>